<dbReference type="Proteomes" id="UP000325713">
    <property type="component" value="Chromosome"/>
</dbReference>
<dbReference type="SUPFAM" id="SSF56954">
    <property type="entry name" value="Outer membrane efflux proteins (OEP)"/>
    <property type="match status" value="1"/>
</dbReference>
<reference evidence="2 3" key="1">
    <citation type="submission" date="2018-08" db="EMBL/GenBank/DDBJ databases">
        <title>Neisseria zalophi ATCC BAA-2455 complete genome.</title>
        <authorList>
            <person name="Veseli I.A."/>
            <person name="Buttler R."/>
            <person name="Mascarenhas dos Santos A.C."/>
            <person name="Pombert J.-F."/>
        </authorList>
    </citation>
    <scope>NUCLEOTIDE SEQUENCE [LARGE SCALE GENOMIC DNA]</scope>
    <source>
        <strain evidence="2 3">ATCC BAA-2455</strain>
    </source>
</reference>
<evidence type="ECO:0000313" key="3">
    <source>
        <dbReference type="Proteomes" id="UP000325713"/>
    </source>
</evidence>
<dbReference type="EMBL" id="CP031700">
    <property type="protein sequence ID" value="QEY25922.1"/>
    <property type="molecule type" value="Genomic_DNA"/>
</dbReference>
<dbReference type="InterPro" id="IPR010131">
    <property type="entry name" value="MdtP/NodT-like"/>
</dbReference>
<dbReference type="Pfam" id="PF02321">
    <property type="entry name" value="OEP"/>
    <property type="match status" value="2"/>
</dbReference>
<dbReference type="OrthoDB" id="9770517at2"/>
<dbReference type="InterPro" id="IPR003423">
    <property type="entry name" value="OMP_efflux"/>
</dbReference>
<dbReference type="Gene3D" id="1.20.1600.10">
    <property type="entry name" value="Outer membrane efflux proteins (OEP)"/>
    <property type="match status" value="1"/>
</dbReference>
<dbReference type="PROSITE" id="PS51257">
    <property type="entry name" value="PROKAR_LIPOPROTEIN"/>
    <property type="match status" value="1"/>
</dbReference>
<dbReference type="Gene3D" id="2.20.200.10">
    <property type="entry name" value="Outer membrane efflux proteins (OEP)"/>
    <property type="match status" value="1"/>
</dbReference>
<accession>A0A5J6PYD7</accession>
<keyword evidence="3" id="KW-1185">Reference proteome</keyword>
<dbReference type="KEGG" id="nzl:D0T92_04820"/>
<gene>
    <name evidence="2" type="ORF">D0T92_04820</name>
</gene>
<evidence type="ECO:0000256" key="1">
    <source>
        <dbReference type="ARBA" id="ARBA00007613"/>
    </source>
</evidence>
<dbReference type="AlphaFoldDB" id="A0A5J6PYD7"/>
<dbReference type="GO" id="GO:0015562">
    <property type="term" value="F:efflux transmembrane transporter activity"/>
    <property type="evidence" value="ECO:0007669"/>
    <property type="project" value="InterPro"/>
</dbReference>
<comment type="similarity">
    <text evidence="1">Belongs to the outer membrane factor (OMF) (TC 1.B.17) family.</text>
</comment>
<dbReference type="RefSeq" id="WP_151050723.1">
    <property type="nucleotide sequence ID" value="NZ_CP031700.1"/>
</dbReference>
<evidence type="ECO:0000313" key="2">
    <source>
        <dbReference type="EMBL" id="QEY25922.1"/>
    </source>
</evidence>
<sequence length="470" mass="52535">MKPHTSFQTAFTLGAVFLLGGCAIQHSADQNLTLAATGNVISATETAQRYHIQPNWWEGYQDDQLNALIQQAFERNIDLKKAAIRINKALYQANILGADLVPDFNASLGATNNKNLDTGNSNTSYSSQLGLSYELDLWHRLNARADAQVWEYQATAQDMAATRLTLANNIADAYFNIAYLNEAINLTEKTIQQYQEISRIMSAKYRYGKVDAASPRQAEQSLLAAQSSLTQLATQKETAEEVLRNLLNLKPGESPAADPADFRLHDVIGVDLNVPVATLANRPDLRAAEYRLQSALKNVDAQKRSYYPSITIGASLSTASDTAGTLFDVPFLGSSVRINLPFLDWKTLKWTNKNAEADFQAANLDFEQAVTSALNEVAANYQKYRNALQTYADSQQQYALRQKNSRYYQIRYENGKNELRVWLEALNDEYGAARNLLNQRYESLQYENMIYKAMAGRYSSSNSVSNTMAK</sequence>
<dbReference type="PANTHER" id="PTHR30203:SF32">
    <property type="entry name" value="CATION EFFLUX SYSTEM PROTEIN CUSC"/>
    <property type="match status" value="1"/>
</dbReference>
<name>A0A5J6PYD7_9NEIS</name>
<protein>
    <submittedName>
        <fullName evidence="2">TolC family protein</fullName>
    </submittedName>
</protein>
<proteinExistence type="inferred from homology"/>
<dbReference type="PANTHER" id="PTHR30203">
    <property type="entry name" value="OUTER MEMBRANE CATION EFFLUX PROTEIN"/>
    <property type="match status" value="1"/>
</dbReference>
<organism evidence="2 3">
    <name type="scientific">Neisseria zalophi</name>
    <dbReference type="NCBI Taxonomy" id="640030"/>
    <lineage>
        <taxon>Bacteria</taxon>
        <taxon>Pseudomonadati</taxon>
        <taxon>Pseudomonadota</taxon>
        <taxon>Betaproteobacteria</taxon>
        <taxon>Neisseriales</taxon>
        <taxon>Neisseriaceae</taxon>
        <taxon>Neisseria</taxon>
    </lineage>
</organism>